<dbReference type="InterPro" id="IPR012678">
    <property type="entry name" value="Ribosomal_uL23/eL15/eS24_sf"/>
</dbReference>
<evidence type="ECO:0000256" key="4">
    <source>
        <dbReference type="HAMAP-Rule" id="MF_00545"/>
    </source>
</evidence>
<dbReference type="HOGENOM" id="CLU_107248_3_2_2"/>
<evidence type="ECO:0000256" key="5">
    <source>
        <dbReference type="RuleBase" id="RU004381"/>
    </source>
</evidence>
<sequence>MGKNVQVGEFAGEVVEEKYNPLIRRREVVLRIGHVGKGTISRGLVRAELARLYNVSVEHVYVKKIETEYGMGVSVVKAHIYDSPDRARYFEPEYIVKRNEEALQKLQQAQGG</sequence>
<dbReference type="AlphaFoldDB" id="I3TDY8"/>
<keyword evidence="7" id="KW-1185">Reference proteome</keyword>
<dbReference type="GO" id="GO:0003735">
    <property type="term" value="F:structural constituent of ribosome"/>
    <property type="evidence" value="ECO:0007669"/>
    <property type="project" value="InterPro"/>
</dbReference>
<evidence type="ECO:0000313" key="6">
    <source>
        <dbReference type="EMBL" id="AFK50976.1"/>
    </source>
</evidence>
<evidence type="ECO:0000256" key="1">
    <source>
        <dbReference type="ARBA" id="ARBA00009680"/>
    </source>
</evidence>
<dbReference type="InterPro" id="IPR018098">
    <property type="entry name" value="Ribosomal_eS24_CS"/>
</dbReference>
<dbReference type="EMBL" id="CP003531">
    <property type="protein sequence ID" value="AFK50976.1"/>
    <property type="molecule type" value="Genomic_DNA"/>
</dbReference>
<organism evidence="6 7">
    <name type="scientific">Thermogladius calderae (strain DSM 22663 / VKM B-2946 / 1633)</name>
    <dbReference type="NCBI Taxonomy" id="1184251"/>
    <lineage>
        <taxon>Archaea</taxon>
        <taxon>Thermoproteota</taxon>
        <taxon>Thermoprotei</taxon>
        <taxon>Desulfurococcales</taxon>
        <taxon>Desulfurococcaceae</taxon>
        <taxon>Thermogladius</taxon>
    </lineage>
</organism>
<name>I3TDY8_THEC1</name>
<dbReference type="GO" id="GO:0006412">
    <property type="term" value="P:translation"/>
    <property type="evidence" value="ECO:0007669"/>
    <property type="project" value="UniProtKB-UniRule"/>
</dbReference>
<dbReference type="STRING" id="1184251.TCELL_0551"/>
<dbReference type="RefSeq" id="WP_014737226.1">
    <property type="nucleotide sequence ID" value="NC_017954.1"/>
</dbReference>
<keyword evidence="2 4" id="KW-0689">Ribosomal protein</keyword>
<proteinExistence type="inferred from homology"/>
<dbReference type="GO" id="GO:0005840">
    <property type="term" value="C:ribosome"/>
    <property type="evidence" value="ECO:0007669"/>
    <property type="project" value="UniProtKB-KW"/>
</dbReference>
<protein>
    <recommendedName>
        <fullName evidence="4">Small ribosomal subunit protein eS24</fullName>
    </recommendedName>
</protein>
<evidence type="ECO:0000256" key="3">
    <source>
        <dbReference type="ARBA" id="ARBA00023274"/>
    </source>
</evidence>
<reference evidence="6 7" key="1">
    <citation type="journal article" date="2012" name="J. Bacteriol.">
        <title>Complete genome sequence of the hyperthermophilic cellulolytic Crenarchaeon 'Thermogladius cellulolyticus' 1633.</title>
        <authorList>
            <person name="Mardanov A.V."/>
            <person name="Kochetkova T.V."/>
            <person name="Beletsky A.V."/>
            <person name="Bonch-Osmolovskaya E.A."/>
            <person name="Ravin N.V."/>
            <person name="Skryabin K.G."/>
        </authorList>
    </citation>
    <scope>NUCLEOTIDE SEQUENCE [LARGE SCALE GENOMIC DNA]</scope>
    <source>
        <strain evidence="7">DSM 22663 / VKM B-2946 / 1633</strain>
    </source>
</reference>
<dbReference type="eggNOG" id="arCOG04182">
    <property type="taxonomic scope" value="Archaea"/>
</dbReference>
<dbReference type="GO" id="GO:1990904">
    <property type="term" value="C:ribonucleoprotein complex"/>
    <property type="evidence" value="ECO:0007669"/>
    <property type="project" value="UniProtKB-KW"/>
</dbReference>
<dbReference type="PROSITE" id="PS00529">
    <property type="entry name" value="RIBOSOMAL_S24E"/>
    <property type="match status" value="1"/>
</dbReference>
<dbReference type="FunCoup" id="I3TDY8">
    <property type="interactions" value="63"/>
</dbReference>
<evidence type="ECO:0000313" key="7">
    <source>
        <dbReference type="Proteomes" id="UP000005270"/>
    </source>
</evidence>
<dbReference type="KEGG" id="thg:TCELL_0551"/>
<accession>I3TDY8</accession>
<dbReference type="InterPro" id="IPR001976">
    <property type="entry name" value="Ribosomal_eS24"/>
</dbReference>
<dbReference type="Pfam" id="PF01282">
    <property type="entry name" value="Ribosomal_S24e"/>
    <property type="match status" value="1"/>
</dbReference>
<comment type="similarity">
    <text evidence="1 4 5">Belongs to the eukaryotic ribosomal protein eS24 family.</text>
</comment>
<dbReference type="SUPFAM" id="SSF54189">
    <property type="entry name" value="Ribosomal proteins S24e, L23 and L15e"/>
    <property type="match status" value="1"/>
</dbReference>
<dbReference type="Proteomes" id="UP000005270">
    <property type="component" value="Chromosome"/>
</dbReference>
<evidence type="ECO:0000256" key="2">
    <source>
        <dbReference type="ARBA" id="ARBA00022980"/>
    </source>
</evidence>
<dbReference type="InterPro" id="IPR012677">
    <property type="entry name" value="Nucleotide-bd_a/b_plait_sf"/>
</dbReference>
<dbReference type="HAMAP" id="MF_00545">
    <property type="entry name" value="Ribosomal_eS24"/>
    <property type="match status" value="1"/>
</dbReference>
<dbReference type="OrthoDB" id="27533at2157"/>
<dbReference type="Gene3D" id="3.30.70.330">
    <property type="match status" value="1"/>
</dbReference>
<keyword evidence="3 4" id="KW-0687">Ribonucleoprotein</keyword>
<dbReference type="GeneID" id="13012853"/>
<gene>
    <name evidence="4" type="primary">rps24e</name>
    <name evidence="6" type="ordered locus">TCELL_0551</name>
</gene>
<dbReference type="InParanoid" id="I3TDY8"/>
<dbReference type="PANTHER" id="PTHR10496">
    <property type="entry name" value="40S RIBOSOMAL PROTEIN S24"/>
    <property type="match status" value="1"/>
</dbReference>